<dbReference type="AlphaFoldDB" id="A0A8H4TLP5"/>
<comment type="caution">
    <text evidence="1">The sequence shown here is derived from an EMBL/GenBank/DDBJ whole genome shotgun (WGS) entry which is preliminary data.</text>
</comment>
<protein>
    <recommendedName>
        <fullName evidence="3">Aminoglycoside phosphotransferase domain-containing protein</fullName>
    </recommendedName>
</protein>
<evidence type="ECO:0008006" key="3">
    <source>
        <dbReference type="Google" id="ProtNLM"/>
    </source>
</evidence>
<accession>A0A8H4TLP5</accession>
<evidence type="ECO:0000313" key="2">
    <source>
        <dbReference type="Proteomes" id="UP000604273"/>
    </source>
</evidence>
<evidence type="ECO:0000313" key="1">
    <source>
        <dbReference type="EMBL" id="KAF4960191.1"/>
    </source>
</evidence>
<name>A0A8H4TLP5_9HYPO</name>
<reference evidence="1" key="1">
    <citation type="journal article" date="2020" name="BMC Genomics">
        <title>Correction to: Identification and distribution of gene clusters required for synthesis of sphingolipid metabolism inhibitors in diverse species of the filamentous fungus Fusarium.</title>
        <authorList>
            <person name="Kim H.S."/>
            <person name="Lohmar J.M."/>
            <person name="Busman M."/>
            <person name="Brown D.W."/>
            <person name="Naumann T.A."/>
            <person name="Divon H.H."/>
            <person name="Lysoe E."/>
            <person name="Uhlig S."/>
            <person name="Proctor R.H."/>
        </authorList>
    </citation>
    <scope>NUCLEOTIDE SEQUENCE</scope>
    <source>
        <strain evidence="1">NRRL 45417</strain>
    </source>
</reference>
<dbReference type="EMBL" id="JABFAI010000026">
    <property type="protein sequence ID" value="KAF4960191.1"/>
    <property type="molecule type" value="Genomic_DNA"/>
</dbReference>
<proteinExistence type="predicted"/>
<dbReference type="SUPFAM" id="SSF56112">
    <property type="entry name" value="Protein kinase-like (PK-like)"/>
    <property type="match status" value="1"/>
</dbReference>
<sequence>MGSTKLPVLSSLTQERQSTAVTEASLRAQLEGPGAAQFNQQRRNLFNASDPNADYPGINMLYALSFGNINDGSSDLPEGVAKVSRPAFALETSYRDTVGAWTGSACGENELNLAFSINDAKSENWDQFGSAIYVQDNQKRDEFILAQDVGSKLSVQLSAAEAGAFAVKPGGCDVPNIMEEYRNFQPEIAREIGPAARVDQVILAYRVAMKLPLPANVAERVGDLAHKAKSTGGSGFVASSCMPMHQEDYGSGTLYSGERALISVENIVLEYLNRSSLVTMKVKVPVTYYLDLNAYRGIAVQQDFRHSTDIASIIRSIELSCLWMRSKALSTSQEIGHWLRCFHEWASEPQQADFRSKIGCNEPMQMLKHKVTNGAFIDILKSFPKILQGNIGFLKKIKERADLELLELISGNEGPDQGMIHGDCWMGNVLLSKYPPAPIGRDTATDIIFIDWEMCQLGPRAYDLGHMIGDRFEAYHFHNSDIALTIIRGFIEGYGEIDDDMAFRTAIHAGVQFLGWYNRRAPSDPVKGTTEQISSAAKISTSFIVKGWERER</sequence>
<dbReference type="InterPro" id="IPR011009">
    <property type="entry name" value="Kinase-like_dom_sf"/>
</dbReference>
<dbReference type="Proteomes" id="UP000604273">
    <property type="component" value="Unassembled WGS sequence"/>
</dbReference>
<keyword evidence="2" id="KW-1185">Reference proteome</keyword>
<gene>
    <name evidence="1" type="ORF">FGADI_1211</name>
</gene>
<dbReference type="OrthoDB" id="25129at2759"/>
<dbReference type="InterPro" id="IPR004119">
    <property type="entry name" value="EcKL"/>
</dbReference>
<organism evidence="1 2">
    <name type="scientific">Fusarium gaditjirri</name>
    <dbReference type="NCBI Taxonomy" id="282569"/>
    <lineage>
        <taxon>Eukaryota</taxon>
        <taxon>Fungi</taxon>
        <taxon>Dikarya</taxon>
        <taxon>Ascomycota</taxon>
        <taxon>Pezizomycotina</taxon>
        <taxon>Sordariomycetes</taxon>
        <taxon>Hypocreomycetidae</taxon>
        <taxon>Hypocreales</taxon>
        <taxon>Nectriaceae</taxon>
        <taxon>Fusarium</taxon>
        <taxon>Fusarium nisikadoi species complex</taxon>
    </lineage>
</organism>
<dbReference type="Gene3D" id="3.90.1200.10">
    <property type="match status" value="1"/>
</dbReference>
<dbReference type="Pfam" id="PF02958">
    <property type="entry name" value="EcKL"/>
    <property type="match status" value="1"/>
</dbReference>
<reference evidence="1" key="2">
    <citation type="submission" date="2020-05" db="EMBL/GenBank/DDBJ databases">
        <authorList>
            <person name="Kim H.-S."/>
            <person name="Proctor R.H."/>
            <person name="Brown D.W."/>
        </authorList>
    </citation>
    <scope>NUCLEOTIDE SEQUENCE</scope>
    <source>
        <strain evidence="1">NRRL 45417</strain>
    </source>
</reference>